<dbReference type="AlphaFoldDB" id="A0A9K3NQZ6"/>
<protein>
    <submittedName>
        <fullName evidence="1">Uncharacterized protein</fullName>
    </submittedName>
</protein>
<organism evidence="1 2">
    <name type="scientific">Helianthus annuus</name>
    <name type="common">Common sunflower</name>
    <dbReference type="NCBI Taxonomy" id="4232"/>
    <lineage>
        <taxon>Eukaryota</taxon>
        <taxon>Viridiplantae</taxon>
        <taxon>Streptophyta</taxon>
        <taxon>Embryophyta</taxon>
        <taxon>Tracheophyta</taxon>
        <taxon>Spermatophyta</taxon>
        <taxon>Magnoliopsida</taxon>
        <taxon>eudicotyledons</taxon>
        <taxon>Gunneridae</taxon>
        <taxon>Pentapetalae</taxon>
        <taxon>asterids</taxon>
        <taxon>campanulids</taxon>
        <taxon>Asterales</taxon>
        <taxon>Asteraceae</taxon>
        <taxon>Asteroideae</taxon>
        <taxon>Heliantheae alliance</taxon>
        <taxon>Heliantheae</taxon>
        <taxon>Helianthus</taxon>
    </lineage>
</organism>
<reference evidence="1" key="2">
    <citation type="submission" date="2020-06" db="EMBL/GenBank/DDBJ databases">
        <title>Helianthus annuus Genome sequencing and assembly Release 2.</title>
        <authorList>
            <person name="Gouzy J."/>
            <person name="Langlade N."/>
            <person name="Munos S."/>
        </authorList>
    </citation>
    <scope>NUCLEOTIDE SEQUENCE</scope>
    <source>
        <tissue evidence="1">Leaves</tissue>
    </source>
</reference>
<gene>
    <name evidence="1" type="ORF">HanXRQr2_Chr04g0162221</name>
</gene>
<proteinExistence type="predicted"/>
<evidence type="ECO:0000313" key="1">
    <source>
        <dbReference type="EMBL" id="KAF5809842.1"/>
    </source>
</evidence>
<dbReference type="Proteomes" id="UP000215914">
    <property type="component" value="Unassembled WGS sequence"/>
</dbReference>
<dbReference type="EMBL" id="MNCJ02000319">
    <property type="protein sequence ID" value="KAF5809842.1"/>
    <property type="molecule type" value="Genomic_DNA"/>
</dbReference>
<dbReference type="Gramene" id="mRNA:HanXRQr2_Chr04g0162221">
    <property type="protein sequence ID" value="CDS:HanXRQr2_Chr04g0162221.1"/>
    <property type="gene ID" value="HanXRQr2_Chr04g0162221"/>
</dbReference>
<reference evidence="1" key="1">
    <citation type="journal article" date="2017" name="Nature">
        <title>The sunflower genome provides insights into oil metabolism, flowering and Asterid evolution.</title>
        <authorList>
            <person name="Badouin H."/>
            <person name="Gouzy J."/>
            <person name="Grassa C.J."/>
            <person name="Murat F."/>
            <person name="Staton S.E."/>
            <person name="Cottret L."/>
            <person name="Lelandais-Briere C."/>
            <person name="Owens G.L."/>
            <person name="Carrere S."/>
            <person name="Mayjonade B."/>
            <person name="Legrand L."/>
            <person name="Gill N."/>
            <person name="Kane N.C."/>
            <person name="Bowers J.E."/>
            <person name="Hubner S."/>
            <person name="Bellec A."/>
            <person name="Berard A."/>
            <person name="Berges H."/>
            <person name="Blanchet N."/>
            <person name="Boniface M.C."/>
            <person name="Brunel D."/>
            <person name="Catrice O."/>
            <person name="Chaidir N."/>
            <person name="Claudel C."/>
            <person name="Donnadieu C."/>
            <person name="Faraut T."/>
            <person name="Fievet G."/>
            <person name="Helmstetter N."/>
            <person name="King M."/>
            <person name="Knapp S.J."/>
            <person name="Lai Z."/>
            <person name="Le Paslier M.C."/>
            <person name="Lippi Y."/>
            <person name="Lorenzon L."/>
            <person name="Mandel J.R."/>
            <person name="Marage G."/>
            <person name="Marchand G."/>
            <person name="Marquand E."/>
            <person name="Bret-Mestries E."/>
            <person name="Morien E."/>
            <person name="Nambeesan S."/>
            <person name="Nguyen T."/>
            <person name="Pegot-Espagnet P."/>
            <person name="Pouilly N."/>
            <person name="Raftis F."/>
            <person name="Sallet E."/>
            <person name="Schiex T."/>
            <person name="Thomas J."/>
            <person name="Vandecasteele C."/>
            <person name="Vares D."/>
            <person name="Vear F."/>
            <person name="Vautrin S."/>
            <person name="Crespi M."/>
            <person name="Mangin B."/>
            <person name="Burke J.M."/>
            <person name="Salse J."/>
            <person name="Munos S."/>
            <person name="Vincourt P."/>
            <person name="Rieseberg L.H."/>
            <person name="Langlade N.B."/>
        </authorList>
    </citation>
    <scope>NUCLEOTIDE SEQUENCE</scope>
    <source>
        <tissue evidence="1">Leaves</tissue>
    </source>
</reference>
<comment type="caution">
    <text evidence="1">The sequence shown here is derived from an EMBL/GenBank/DDBJ whole genome shotgun (WGS) entry which is preliminary data.</text>
</comment>
<evidence type="ECO:0000313" key="2">
    <source>
        <dbReference type="Proteomes" id="UP000215914"/>
    </source>
</evidence>
<accession>A0A9K3NQZ6</accession>
<sequence>MTPFKDMAKFLRESKIAKALIDRTKVYESHVRMFWKSARYEESEKMIYSAVRKKDENDEDIDVEVKFNVGEVRRVLDLRDSDDDPTIVPERLCKGLWFRMGFSTHVNDKYLKSKFFRPYKFLVHCVIHALSQ</sequence>
<keyword evidence="2" id="KW-1185">Reference proteome</keyword>
<name>A0A9K3NQZ6_HELAN</name>